<protein>
    <recommendedName>
        <fullName evidence="6">Toxin co-regulated pilus biosynthesis protein Q C-terminal domain-containing protein</fullName>
    </recommendedName>
</protein>
<dbReference type="EMBL" id="SYVV01000037">
    <property type="protein sequence ID" value="TKG29016.1"/>
    <property type="molecule type" value="Genomic_DNA"/>
</dbReference>
<evidence type="ECO:0000256" key="1">
    <source>
        <dbReference type="SAM" id="SignalP"/>
    </source>
</evidence>
<sequence length="170" mass="19261">MKKTLLLTIGLGTSLLSSYLQAALHIHQAPPAIAKEVQINPNKPELGLIEGRARSQRLESALKNITHNKMDVEFVNPELKEMKINWRANGEPMQIILTQLSRGYQVDISINEPKETVYINVDTGQCDAVRERSLLKTKKMWESLNLSEEPILPPRLISPIGHFGHEYRLC</sequence>
<evidence type="ECO:0000313" key="3">
    <source>
        <dbReference type="EMBL" id="TKG29016.1"/>
    </source>
</evidence>
<dbReference type="AlphaFoldDB" id="A0A2N7NND1"/>
<reference evidence="2" key="3">
    <citation type="journal article" date="2018" name="Nature">
        <title>A major lineage of non-tailed dsDNA viruses as unrecognized killers of marine bacteria.</title>
        <authorList>
            <person name="Kauffman K.M."/>
            <person name="Hussain F.A."/>
            <person name="Yang J."/>
            <person name="Arevalo P."/>
            <person name="Brown J.M."/>
            <person name="Chang W.K."/>
            <person name="VanInsberghe D."/>
            <person name="Elsherbini J."/>
            <person name="Sharma R.S."/>
            <person name="Cutler M.B."/>
            <person name="Kelly L."/>
            <person name="Polz M.F."/>
        </authorList>
    </citation>
    <scope>NUCLEOTIDE SEQUENCE</scope>
    <source>
        <strain evidence="2">10N.222.48.A2</strain>
    </source>
</reference>
<proteinExistence type="predicted"/>
<dbReference type="RefSeq" id="WP_102257458.1">
    <property type="nucleotide sequence ID" value="NZ_MDBG01000173.1"/>
</dbReference>
<evidence type="ECO:0000313" key="5">
    <source>
        <dbReference type="Proteomes" id="UP000308018"/>
    </source>
</evidence>
<dbReference type="Proteomes" id="UP000235579">
    <property type="component" value="Unassembled WGS sequence"/>
</dbReference>
<evidence type="ECO:0000313" key="2">
    <source>
        <dbReference type="EMBL" id="PMP17811.1"/>
    </source>
</evidence>
<keyword evidence="1" id="KW-0732">Signal</keyword>
<reference evidence="4" key="1">
    <citation type="submission" date="2016-07" db="EMBL/GenBank/DDBJ databases">
        <title>Nontailed viruses are major unrecognized killers of bacteria in the ocean.</title>
        <authorList>
            <person name="Kauffman K."/>
            <person name="Hussain F."/>
            <person name="Yang J."/>
            <person name="Arevalo P."/>
            <person name="Brown J."/>
            <person name="Cutler M."/>
            <person name="Kelly L."/>
            <person name="Polz M.F."/>
        </authorList>
    </citation>
    <scope>NUCLEOTIDE SEQUENCE [LARGE SCALE GENOMIC DNA]</scope>
    <source>
        <strain evidence="4">10N.222.48.A2</strain>
    </source>
</reference>
<feature type="chain" id="PRO_5030054356" description="Toxin co-regulated pilus biosynthesis protein Q C-terminal domain-containing protein" evidence="1">
    <location>
        <begin position="23"/>
        <end position="170"/>
    </location>
</feature>
<organism evidence="2 4">
    <name type="scientific">Vibrio tasmaniensis</name>
    <dbReference type="NCBI Taxonomy" id="212663"/>
    <lineage>
        <taxon>Bacteria</taxon>
        <taxon>Pseudomonadati</taxon>
        <taxon>Pseudomonadota</taxon>
        <taxon>Gammaproteobacteria</taxon>
        <taxon>Vibrionales</taxon>
        <taxon>Vibrionaceae</taxon>
        <taxon>Vibrio</taxon>
    </lineage>
</organism>
<evidence type="ECO:0000313" key="4">
    <source>
        <dbReference type="Proteomes" id="UP000235579"/>
    </source>
</evidence>
<accession>A0A2N7NND1</accession>
<reference evidence="2" key="2">
    <citation type="submission" date="2016-07" db="EMBL/GenBank/DDBJ databases">
        <authorList>
            <person name="Wan K."/>
            <person name="Booth B."/>
            <person name="Spirohn K."/>
            <person name="Hao T."/>
            <person name="Hu Y."/>
            <person name="Calderwood M."/>
            <person name="Hill D."/>
            <person name="Mohr S."/>
            <person name="Vidal M."/>
            <person name="Celniker S."/>
            <person name="Perrimon N."/>
        </authorList>
    </citation>
    <scope>NUCLEOTIDE SEQUENCE</scope>
    <source>
        <strain evidence="2">10N.222.48.A2</strain>
    </source>
</reference>
<feature type="signal peptide" evidence="1">
    <location>
        <begin position="1"/>
        <end position="22"/>
    </location>
</feature>
<dbReference type="EMBL" id="MDBP01000014">
    <property type="protein sequence ID" value="PMP17811.1"/>
    <property type="molecule type" value="Genomic_DNA"/>
</dbReference>
<comment type="caution">
    <text evidence="2">The sequence shown here is derived from an EMBL/GenBank/DDBJ whole genome shotgun (WGS) entry which is preliminary data.</text>
</comment>
<gene>
    <name evidence="2" type="ORF">BCS92_05230</name>
    <name evidence="3" type="ORF">FC057_20230</name>
</gene>
<name>A0A2N7NND1_9VIBR</name>
<evidence type="ECO:0008006" key="6">
    <source>
        <dbReference type="Google" id="ProtNLM"/>
    </source>
</evidence>
<dbReference type="Proteomes" id="UP000308018">
    <property type="component" value="Unassembled WGS sequence"/>
</dbReference>
<reference evidence="3 5" key="4">
    <citation type="submission" date="2019-04" db="EMBL/GenBank/DDBJ databases">
        <title>A reverse ecology approach based on a biological definition of microbial populations.</title>
        <authorList>
            <person name="Arevalo P."/>
            <person name="Vaninsberghe D."/>
            <person name="Elsherbini J."/>
            <person name="Gore J."/>
            <person name="Polz M."/>
        </authorList>
    </citation>
    <scope>NUCLEOTIDE SEQUENCE [LARGE SCALE GENOMIC DNA]</scope>
    <source>
        <strain evidence="3 5">10N.222.45.A8</strain>
    </source>
</reference>